<evidence type="ECO:0000256" key="1">
    <source>
        <dbReference type="SAM" id="MobiDB-lite"/>
    </source>
</evidence>
<dbReference type="Gene3D" id="2.130.10.10">
    <property type="entry name" value="YVTN repeat-like/Quinoprotein amine dehydrogenase"/>
    <property type="match status" value="1"/>
</dbReference>
<dbReference type="WBParaSite" id="PSAMB.scaffold1097size50345.g11065.t1">
    <property type="protein sequence ID" value="PSAMB.scaffold1097size50345.g11065.t1"/>
    <property type="gene ID" value="PSAMB.scaffold1097size50345.g11065"/>
</dbReference>
<protein>
    <submittedName>
        <fullName evidence="3">Uncharacterized protein</fullName>
    </submittedName>
</protein>
<keyword evidence="2" id="KW-1185">Reference proteome</keyword>
<feature type="compositionally biased region" description="Basic and acidic residues" evidence="1">
    <location>
        <begin position="7"/>
        <end position="16"/>
    </location>
</feature>
<accession>A0A914UM26</accession>
<name>A0A914UM26_9BILA</name>
<evidence type="ECO:0000313" key="2">
    <source>
        <dbReference type="Proteomes" id="UP000887566"/>
    </source>
</evidence>
<proteinExistence type="predicted"/>
<feature type="region of interest" description="Disordered" evidence="1">
    <location>
        <begin position="1"/>
        <end position="34"/>
    </location>
</feature>
<dbReference type="Proteomes" id="UP000887566">
    <property type="component" value="Unplaced"/>
</dbReference>
<reference evidence="3" key="1">
    <citation type="submission" date="2022-11" db="UniProtKB">
        <authorList>
            <consortium name="WormBaseParasite"/>
        </authorList>
    </citation>
    <scope>IDENTIFICATION</scope>
</reference>
<dbReference type="InterPro" id="IPR036352">
    <property type="entry name" value="Semap_dom_sf"/>
</dbReference>
<organism evidence="2 3">
    <name type="scientific">Plectus sambesii</name>
    <dbReference type="NCBI Taxonomy" id="2011161"/>
    <lineage>
        <taxon>Eukaryota</taxon>
        <taxon>Metazoa</taxon>
        <taxon>Ecdysozoa</taxon>
        <taxon>Nematoda</taxon>
        <taxon>Chromadorea</taxon>
        <taxon>Plectida</taxon>
        <taxon>Plectina</taxon>
        <taxon>Plectoidea</taxon>
        <taxon>Plectidae</taxon>
        <taxon>Plectus</taxon>
    </lineage>
</organism>
<sequence length="568" mass="62806">MKRGRLKKNDEKKKQGDIASTMKYLPPPNTSTPTKSLDRNISVVLLLMLSTLITAHAQELKSFTEKVDFEMPLLKMSLMGDRLATVSFDKIHLLQMAQSGLKEIQSGSVPKTGKDPKAPSDFKLLDNNRVLICYEDGCFIGDISETPTWIEYPFPSDLSPAAGVSALYTETGVLNARVVGSAKSSILRFGEDKRVIERADDVNEATDLKTVLAFEHGSHFYFLGSAKRPLQPDIVAELISPEAPHKSAMRLTRICNDGGVSETLSRFDLTLACGEDKENLEEYTASTATYDVKNDRIVLLAQQDDANGVSKEDKICSFQLADLQRAFDYALNTCQNTSQDLSSLCKYWKKRTGHESNMPHCPVFVHFDDSDRLPTTCNIDLLSKWRLGNCALAKSKTPSSHYAWLEQFQPFVGVVLARLPHVNHRKAVSFALDDSNAAFVQYDDGSLKRVLLDEKANTAAVSEQLWNTSQPRAHRQSIAVASNRLVYLNDTRVQSIPLTCASLYLTCEMVENKSDREPLGCGWCARSDGTGFSISKADNIDGDCVNKLSDDGAGVFLVSACPPHIDEV</sequence>
<dbReference type="SUPFAM" id="SSF101912">
    <property type="entry name" value="Sema domain"/>
    <property type="match status" value="1"/>
</dbReference>
<dbReference type="AlphaFoldDB" id="A0A914UM26"/>
<evidence type="ECO:0000313" key="3">
    <source>
        <dbReference type="WBParaSite" id="PSAMB.scaffold1097size50345.g11065.t1"/>
    </source>
</evidence>
<dbReference type="InterPro" id="IPR015943">
    <property type="entry name" value="WD40/YVTN_repeat-like_dom_sf"/>
</dbReference>